<dbReference type="Pfam" id="PF04937">
    <property type="entry name" value="DUF659"/>
    <property type="match status" value="1"/>
</dbReference>
<dbReference type="PANTHER" id="PTHR32166">
    <property type="entry name" value="OSJNBA0013A04.12 PROTEIN"/>
    <property type="match status" value="1"/>
</dbReference>
<dbReference type="SUPFAM" id="SSF53098">
    <property type="entry name" value="Ribonuclease H-like"/>
    <property type="match status" value="1"/>
</dbReference>
<feature type="compositionally biased region" description="Acidic residues" evidence="1">
    <location>
        <begin position="593"/>
        <end position="606"/>
    </location>
</feature>
<dbReference type="InterPro" id="IPR008906">
    <property type="entry name" value="HATC_C_dom"/>
</dbReference>
<dbReference type="Gramene" id="GBG73599">
    <property type="protein sequence ID" value="GBG73599"/>
    <property type="gene ID" value="CBR_g16942"/>
</dbReference>
<evidence type="ECO:0000313" key="5">
    <source>
        <dbReference type="Proteomes" id="UP000265515"/>
    </source>
</evidence>
<feature type="region of interest" description="Disordered" evidence="1">
    <location>
        <begin position="587"/>
        <end position="617"/>
    </location>
</feature>
<organism evidence="4 5">
    <name type="scientific">Chara braunii</name>
    <name type="common">Braun's stonewort</name>
    <dbReference type="NCBI Taxonomy" id="69332"/>
    <lineage>
        <taxon>Eukaryota</taxon>
        <taxon>Viridiplantae</taxon>
        <taxon>Streptophyta</taxon>
        <taxon>Charophyceae</taxon>
        <taxon>Charales</taxon>
        <taxon>Characeae</taxon>
        <taxon>Chara</taxon>
    </lineage>
</organism>
<protein>
    <recommendedName>
        <fullName evidence="6">DUF659 domain-containing protein</fullName>
    </recommendedName>
</protein>
<feature type="region of interest" description="Disordered" evidence="1">
    <location>
        <begin position="27"/>
        <end position="66"/>
    </location>
</feature>
<dbReference type="GO" id="GO:0046983">
    <property type="term" value="F:protein dimerization activity"/>
    <property type="evidence" value="ECO:0007669"/>
    <property type="project" value="InterPro"/>
</dbReference>
<dbReference type="PANTHER" id="PTHR32166:SF123">
    <property type="entry name" value="BED-TYPE DOMAIN-CONTAINING PROTEIN"/>
    <property type="match status" value="1"/>
</dbReference>
<evidence type="ECO:0000313" key="4">
    <source>
        <dbReference type="EMBL" id="GBG73599.1"/>
    </source>
</evidence>
<evidence type="ECO:0008006" key="6">
    <source>
        <dbReference type="Google" id="ProtNLM"/>
    </source>
</evidence>
<feature type="domain" description="DUF659" evidence="2">
    <location>
        <begin position="156"/>
        <end position="302"/>
    </location>
</feature>
<feature type="region of interest" description="Disordered" evidence="1">
    <location>
        <begin position="684"/>
        <end position="817"/>
    </location>
</feature>
<feature type="compositionally biased region" description="Gly residues" evidence="1">
    <location>
        <begin position="772"/>
        <end position="781"/>
    </location>
</feature>
<accession>A0A388KU84</accession>
<feature type="compositionally biased region" description="Acidic residues" evidence="1">
    <location>
        <begin position="782"/>
        <end position="806"/>
    </location>
</feature>
<name>A0A388KU84_CHABU</name>
<feature type="compositionally biased region" description="Acidic residues" evidence="1">
    <location>
        <begin position="706"/>
        <end position="716"/>
    </location>
</feature>
<dbReference type="InterPro" id="IPR012337">
    <property type="entry name" value="RNaseH-like_sf"/>
</dbReference>
<reference evidence="4 5" key="1">
    <citation type="journal article" date="2018" name="Cell">
        <title>The Chara Genome: Secondary Complexity and Implications for Plant Terrestrialization.</title>
        <authorList>
            <person name="Nishiyama T."/>
            <person name="Sakayama H."/>
            <person name="Vries J.D."/>
            <person name="Buschmann H."/>
            <person name="Saint-Marcoux D."/>
            <person name="Ullrich K.K."/>
            <person name="Haas F.B."/>
            <person name="Vanderstraeten L."/>
            <person name="Becker D."/>
            <person name="Lang D."/>
            <person name="Vosolsobe S."/>
            <person name="Rombauts S."/>
            <person name="Wilhelmsson P.K.I."/>
            <person name="Janitza P."/>
            <person name="Kern R."/>
            <person name="Heyl A."/>
            <person name="Rumpler F."/>
            <person name="Villalobos L.I.A.C."/>
            <person name="Clay J.M."/>
            <person name="Skokan R."/>
            <person name="Toyoda A."/>
            <person name="Suzuki Y."/>
            <person name="Kagoshima H."/>
            <person name="Schijlen E."/>
            <person name="Tajeshwar N."/>
            <person name="Catarino B."/>
            <person name="Hetherington A.J."/>
            <person name="Saltykova A."/>
            <person name="Bonnot C."/>
            <person name="Breuninger H."/>
            <person name="Symeonidi A."/>
            <person name="Radhakrishnan G.V."/>
            <person name="Van Nieuwerburgh F."/>
            <person name="Deforce D."/>
            <person name="Chang C."/>
            <person name="Karol K.G."/>
            <person name="Hedrich R."/>
            <person name="Ulvskov P."/>
            <person name="Glockner G."/>
            <person name="Delwiche C.F."/>
            <person name="Petrasek J."/>
            <person name="Van de Peer Y."/>
            <person name="Friml J."/>
            <person name="Beilby M."/>
            <person name="Dolan L."/>
            <person name="Kohara Y."/>
            <person name="Sugano S."/>
            <person name="Fujiyama A."/>
            <person name="Delaux P.-M."/>
            <person name="Quint M."/>
            <person name="TheiBen G."/>
            <person name="Hagemann M."/>
            <person name="Harholt J."/>
            <person name="Dunand C."/>
            <person name="Zachgo S."/>
            <person name="Langdale J."/>
            <person name="Maumus F."/>
            <person name="Straeten D.V.D."/>
            <person name="Gould S.B."/>
            <person name="Rensing S.A."/>
        </authorList>
    </citation>
    <scope>NUCLEOTIDE SEQUENCE [LARGE SCALE GENOMIC DNA]</scope>
    <source>
        <strain evidence="4 5">S276</strain>
    </source>
</reference>
<evidence type="ECO:0000259" key="3">
    <source>
        <dbReference type="Pfam" id="PF05699"/>
    </source>
</evidence>
<evidence type="ECO:0000256" key="1">
    <source>
        <dbReference type="SAM" id="MobiDB-lite"/>
    </source>
</evidence>
<sequence>MRLLKGLRCNIERLRGTIPKEEYLRREKGRSAARAELGANMGKPEMEVSSEDENAPRTSGGVVDPSGSAVGLRQTNPQTSAAAVADPSGSGVGLRQTTIMDSAAVITAHEQTQRTIDDWMPAECIPFNMMKSEYWDRMVHALTNAPKGFRYAKFENARTKRVEVTRGRVGSRVEELRQEWPTTGCMLQLDGWTDCRQRPHINVMVSFPKGSIFWRSVCMSRRNKGASAYYAILKRAIEEIGAEAVAGVIMDNAAVCAAAGRMIEADYPHIFSVQCTAHSLNLMFESFAKIGWVGASIKRASELAKFFTNHSRVRDLLTHYSGGGVVAKPGATRFGTNFIMLSSLQQLYLPLHVEKVMQRSKELLKLLKKVDGTGPTISKVYARIDSAVEKLRESNHFSKTEEEMEEIIMRRWNAIPLPLHCAALFLDPEYRASRPETDAEVADGFWTWLYSWCKESSFAEVDAEVCSWIEGTGRHDCEHARTRGRLMQPARWWRKWCSDMPILQKQAVRLLGQASSSSCCERNWSLFERIHSRLRNNLGAIKLSTLAVKDSPQWEEDEPVEDLTRVEMAADGRMRLAEWCARLHKTEPVSDAGENDDSGSDDDDNPVEATQTPVPEEITVQRHRLRRDLLELERQLNESWRKATKASKFLARQHLHELDQATRSMTVEHANKYKAARAIACAPPLIPAKRGRGRPRKDAATQGGTGDEEEAQDVEGDNLAGGPAPARVSRKQGRPRKEPVQDEEEAAPEQTSSDESGGGGDKNDGSSDGHDGSGGCDGTDGSGEEDEGEGDEKDGCSSEEEGDSESEPLAKLRKTSH</sequence>
<keyword evidence="5" id="KW-1185">Reference proteome</keyword>
<gene>
    <name evidence="4" type="ORF">CBR_g16942</name>
</gene>
<evidence type="ECO:0000259" key="2">
    <source>
        <dbReference type="Pfam" id="PF04937"/>
    </source>
</evidence>
<feature type="domain" description="HAT C-terminal dimerisation" evidence="3">
    <location>
        <begin position="485"/>
        <end position="538"/>
    </location>
</feature>
<dbReference type="STRING" id="69332.A0A388KU84"/>
<dbReference type="Pfam" id="PF05699">
    <property type="entry name" value="Dimer_Tnp_hAT"/>
    <property type="match status" value="1"/>
</dbReference>
<proteinExistence type="predicted"/>
<dbReference type="OrthoDB" id="2013475at2759"/>
<dbReference type="Proteomes" id="UP000265515">
    <property type="component" value="Unassembled WGS sequence"/>
</dbReference>
<feature type="compositionally biased region" description="Basic and acidic residues" evidence="1">
    <location>
        <begin position="761"/>
        <end position="771"/>
    </location>
</feature>
<dbReference type="InterPro" id="IPR007021">
    <property type="entry name" value="DUF659"/>
</dbReference>
<dbReference type="AlphaFoldDB" id="A0A388KU84"/>
<dbReference type="EMBL" id="BFEA01000186">
    <property type="protein sequence ID" value="GBG73599.1"/>
    <property type="molecule type" value="Genomic_DNA"/>
</dbReference>
<comment type="caution">
    <text evidence="4">The sequence shown here is derived from an EMBL/GenBank/DDBJ whole genome shotgun (WGS) entry which is preliminary data.</text>
</comment>